<protein>
    <recommendedName>
        <fullName evidence="3">YtxH-like protein</fullName>
    </recommendedName>
</protein>
<reference evidence="1 2" key="2">
    <citation type="submission" date="2010-03" db="EMBL/GenBank/DDBJ databases">
        <authorList>
            <person name="Pajon A."/>
        </authorList>
    </citation>
    <scope>NUCLEOTIDE SEQUENCE [LARGE SCALE GENOMIC DNA]</scope>
    <source>
        <strain evidence="1 2">SGP1</strain>
    </source>
</reference>
<sequence>MSLSEKSWAFVAGLAAGIGAACFVKSKAGRAAAVAVAVKGMKLKEQVAGFAERAKESLEDIAAEARQKADE</sequence>
<organism evidence="1 2">
    <name type="scientific">Fretibacterium fastidiosum</name>
    <dbReference type="NCBI Taxonomy" id="651822"/>
    <lineage>
        <taxon>Bacteria</taxon>
        <taxon>Thermotogati</taxon>
        <taxon>Synergistota</taxon>
        <taxon>Synergistia</taxon>
        <taxon>Synergistales</taxon>
        <taxon>Aminobacteriaceae</taxon>
        <taxon>Fretibacterium</taxon>
    </lineage>
</organism>
<dbReference type="PROSITE" id="PS51257">
    <property type="entry name" value="PROKAR_LIPOPROTEIN"/>
    <property type="match status" value="1"/>
</dbReference>
<keyword evidence="2" id="KW-1185">Reference proteome</keyword>
<dbReference type="Proteomes" id="UP000008957">
    <property type="component" value="Chromosome"/>
</dbReference>
<dbReference type="RefSeq" id="WP_015556593.1">
    <property type="nucleotide sequence ID" value="NC_021038.1"/>
</dbReference>
<dbReference type="KEGG" id="sbr:SY1_13540"/>
<dbReference type="AlphaFoldDB" id="A0AB94IXG4"/>
<evidence type="ECO:0000313" key="2">
    <source>
        <dbReference type="Proteomes" id="UP000008957"/>
    </source>
</evidence>
<accession>A0AB94IXG4</accession>
<reference evidence="2" key="1">
    <citation type="submission" date="2010-03" db="EMBL/GenBank/DDBJ databases">
        <title>The genome sequence of Synergistetes sp. SGP1.</title>
        <authorList>
            <consortium name="metaHIT consortium -- http://www.metahit.eu/"/>
            <person name="Pajon A."/>
            <person name="Turner K."/>
            <person name="Parkhill J."/>
            <person name="Wade W."/>
            <person name="Vartoukian S."/>
        </authorList>
    </citation>
    <scope>NUCLEOTIDE SEQUENCE [LARGE SCALE GENOMIC DNA]</scope>
    <source>
        <strain evidence="2">SGP1</strain>
    </source>
</reference>
<gene>
    <name evidence="1" type="ORF">SY1_13540</name>
</gene>
<evidence type="ECO:0008006" key="3">
    <source>
        <dbReference type="Google" id="ProtNLM"/>
    </source>
</evidence>
<evidence type="ECO:0000313" key="1">
    <source>
        <dbReference type="EMBL" id="CBL28446.1"/>
    </source>
</evidence>
<proteinExistence type="predicted"/>
<dbReference type="EMBL" id="FP929056">
    <property type="protein sequence ID" value="CBL28446.1"/>
    <property type="molecule type" value="Genomic_DNA"/>
</dbReference>
<name>A0AB94IXG4_9BACT</name>